<dbReference type="Pfam" id="PF00994">
    <property type="entry name" value="MoCF_biosynth"/>
    <property type="match status" value="1"/>
</dbReference>
<dbReference type="PANTHER" id="PTHR43232:SF2">
    <property type="entry name" value="MOLYBDENUM COFACTOR BIOSYNTHESIS PROTEIN B"/>
    <property type="match status" value="1"/>
</dbReference>
<protein>
    <recommendedName>
        <fullName evidence="4 6">Molybdenum cofactor biosynthesis protein B</fullName>
    </recommendedName>
</protein>
<keyword evidence="9" id="KW-1185">Reference proteome</keyword>
<reference evidence="9" key="1">
    <citation type="journal article" date="2011" name="MBio">
        <title>Novel metabolic attributes of the genus Cyanothece, comprising a group of unicellular nitrogen-fixing Cyanobacteria.</title>
        <authorList>
            <person name="Bandyopadhyay A."/>
            <person name="Elvitigala T."/>
            <person name="Welsh E."/>
            <person name="Stockel J."/>
            <person name="Liberton M."/>
            <person name="Min H."/>
            <person name="Sherman L.A."/>
            <person name="Pakrasi H.B."/>
        </authorList>
    </citation>
    <scope>NUCLEOTIDE SEQUENCE [LARGE SCALE GENOMIC DNA]</scope>
    <source>
        <strain evidence="9">PCC 7424</strain>
    </source>
</reference>
<name>B7K9Y6_GLOC7</name>
<dbReference type="UniPathway" id="UPA00344"/>
<proteinExistence type="inferred from homology"/>
<dbReference type="eggNOG" id="COG0521">
    <property type="taxonomic scope" value="Bacteria"/>
</dbReference>
<dbReference type="SUPFAM" id="SSF53218">
    <property type="entry name" value="Molybdenum cofactor biosynthesis proteins"/>
    <property type="match status" value="1"/>
</dbReference>
<evidence type="ECO:0000256" key="2">
    <source>
        <dbReference type="ARBA" id="ARBA00005046"/>
    </source>
</evidence>
<dbReference type="KEGG" id="cyc:PCC7424_2938"/>
<dbReference type="GO" id="GO:0006777">
    <property type="term" value="P:Mo-molybdopterin cofactor biosynthetic process"/>
    <property type="evidence" value="ECO:0007669"/>
    <property type="project" value="UniProtKB-UniRule"/>
</dbReference>
<comment type="function">
    <text evidence="1 6">May be involved in the biosynthesis of molybdopterin.</text>
</comment>
<comment type="similarity">
    <text evidence="3 6">Belongs to the MoaB/Mog family.</text>
</comment>
<evidence type="ECO:0000256" key="5">
    <source>
        <dbReference type="ARBA" id="ARBA00023150"/>
    </source>
</evidence>
<dbReference type="PROSITE" id="PS01078">
    <property type="entry name" value="MOCF_BIOSYNTHESIS_1"/>
    <property type="match status" value="1"/>
</dbReference>
<keyword evidence="5 6" id="KW-0501">Molybdenum cofactor biosynthesis</keyword>
<dbReference type="Proteomes" id="UP000002384">
    <property type="component" value="Chromosome"/>
</dbReference>
<gene>
    <name evidence="8" type="ordered locus">PCC7424_2938</name>
</gene>
<accession>B7K9Y6</accession>
<dbReference type="InterPro" id="IPR012245">
    <property type="entry name" value="MoaB"/>
</dbReference>
<dbReference type="Gene3D" id="3.40.980.10">
    <property type="entry name" value="MoaB/Mog-like domain"/>
    <property type="match status" value="1"/>
</dbReference>
<dbReference type="FunFam" id="3.40.980.10:FF:000006">
    <property type="entry name" value="Molybdenum cofactor biosynthesis protein B"/>
    <property type="match status" value="1"/>
</dbReference>
<evidence type="ECO:0000256" key="3">
    <source>
        <dbReference type="ARBA" id="ARBA00006112"/>
    </source>
</evidence>
<evidence type="ECO:0000313" key="8">
    <source>
        <dbReference type="EMBL" id="ACK71342.1"/>
    </source>
</evidence>
<dbReference type="CDD" id="cd00886">
    <property type="entry name" value="MogA_MoaB"/>
    <property type="match status" value="1"/>
</dbReference>
<evidence type="ECO:0000256" key="6">
    <source>
        <dbReference type="PIRNR" id="PIRNR006443"/>
    </source>
</evidence>
<dbReference type="InterPro" id="IPR036425">
    <property type="entry name" value="MoaB/Mog-like_dom_sf"/>
</dbReference>
<organism evidence="8 9">
    <name type="scientific">Gloeothece citriformis (strain PCC 7424)</name>
    <name type="common">Cyanothece sp. (strain PCC 7424)</name>
    <dbReference type="NCBI Taxonomy" id="65393"/>
    <lineage>
        <taxon>Bacteria</taxon>
        <taxon>Bacillati</taxon>
        <taxon>Cyanobacteriota</taxon>
        <taxon>Cyanophyceae</taxon>
        <taxon>Oscillatoriophycideae</taxon>
        <taxon>Chroococcales</taxon>
        <taxon>Aphanothecaceae</taxon>
        <taxon>Gloeothece</taxon>
        <taxon>Gloeothece citriformis</taxon>
    </lineage>
</organism>
<evidence type="ECO:0000313" key="9">
    <source>
        <dbReference type="Proteomes" id="UP000002384"/>
    </source>
</evidence>
<evidence type="ECO:0000259" key="7">
    <source>
        <dbReference type="SMART" id="SM00852"/>
    </source>
</evidence>
<dbReference type="NCBIfam" id="TIGR00177">
    <property type="entry name" value="molyb_syn"/>
    <property type="match status" value="1"/>
</dbReference>
<feature type="domain" description="MoaB/Mog" evidence="7">
    <location>
        <begin position="20"/>
        <end position="164"/>
    </location>
</feature>
<dbReference type="HOGENOM" id="CLU_077358_2_3_3"/>
<dbReference type="PIRSF" id="PIRSF006443">
    <property type="entry name" value="MoaB"/>
    <property type="match status" value="1"/>
</dbReference>
<dbReference type="SMART" id="SM00852">
    <property type="entry name" value="MoCF_biosynth"/>
    <property type="match status" value="1"/>
</dbReference>
<dbReference type="AlphaFoldDB" id="B7K9Y6"/>
<dbReference type="GO" id="GO:0005829">
    <property type="term" value="C:cytosol"/>
    <property type="evidence" value="ECO:0007669"/>
    <property type="project" value="TreeGrafter"/>
</dbReference>
<dbReference type="EMBL" id="CP001291">
    <property type="protein sequence ID" value="ACK71342.1"/>
    <property type="molecule type" value="Genomic_DNA"/>
</dbReference>
<evidence type="ECO:0000256" key="4">
    <source>
        <dbReference type="ARBA" id="ARBA00015262"/>
    </source>
</evidence>
<dbReference type="InterPro" id="IPR008284">
    <property type="entry name" value="MoCF_biosynth_CS"/>
</dbReference>
<dbReference type="PANTHER" id="PTHR43232">
    <property type="entry name" value="MOLYBDENUM COFACTOR BIOSYNTHESIS PROTEIN B"/>
    <property type="match status" value="1"/>
</dbReference>
<evidence type="ECO:0000256" key="1">
    <source>
        <dbReference type="ARBA" id="ARBA00003487"/>
    </source>
</evidence>
<dbReference type="STRING" id="65393.PCC7424_2938"/>
<dbReference type="InterPro" id="IPR001453">
    <property type="entry name" value="MoaB/Mog_dom"/>
</dbReference>
<comment type="pathway">
    <text evidence="2 6">Cofactor biosynthesis; molybdopterin biosynthesis.</text>
</comment>
<sequence>MTNMNFIPHRDQEAIAVNCAVITVSDTRTPETDRSGQTIQHLLQQAGHGTVYYTIIPDEPQQIQIQLSQLGDRAEIEAIILNGGTGIAPRDTTYDALVQLLEKTLPGFGELFRWLSYQEIGSRAMASRAIAGVYRQKLIFSVPGSTNAVKLALEKLILPELVHLTRQLNS</sequence>